<dbReference type="Proteomes" id="UP001652582">
    <property type="component" value="Chromosome 12"/>
</dbReference>
<accession>A0ABM3LNW9</accession>
<keyword evidence="2" id="KW-1185">Reference proteome</keyword>
<sequence length="924" mass="104703">MQAKVVHRGNGFIAVAISGLTLYSCYFSPNYSFEEFEQDTNDLFDSIQTQRGEIIVAGDFNAASKVWSKKSENARGRHIMELLASKDMVIVNAGDRPTFQRGPKNSTPDITFASFGLAQQIVEWQVLDEDSLSGHCYIKFQVSQNKDVLLTQPQLGWKLNEIDQEKMVEILKKDENEISTPEELVVLTTRACDKAMPKKGLPRKSPVYWWNREIGEKRKYCTSCRRKYTRERRKNKRGPINTDGAADQGIQKKREEYKSAKIALQIAIMKSKTEEWKKLCDEVDKDTWGLGYKIVTKKMRPRPPGLEMELIKSVAAVLFPAHKTFGRIIADDSQPVDVTEDELKTAAENLKPKKAPGPDFLYPEIVKLAVQAIPEKIRQIMDAAFKSGVFPAVWKTAKLILLRKANKPKDDPSGYRPVCLLDCYGKLMERLLVNRIEKLLPEHGGLSEHQYGFRQGRSTLMAIKRVVETAVVAKQGSRRTRRLCALICLDVKNAFNSAPWKEILLEIRKRGLPGYLQNLLSSYLEDRSIIVRDNKGVTEVITVSSGVPQGSILGPTLWNILYDGVFTLEQEEGVQVLGFADDLAIVVVAKTEISLMSRANRALERVNAWMQKKQLALAPEKTEAVVFSGRRKLQPINFSIQGTAVTPKDHVKYLGVWLDKNISFKTHIEEVAQKAQKLTEVLCRLMPTRGGPRASRRRILASVAHSTILYGAPLFKKAMNVELYRKKLETVQRRLAIGVCGAYRTVSTEAVLVIAGLVPIDKLVKERALLFEKKDQNPHETRENTLKEWEREWSGAGKGSWTRELIPDLKAWLHRKHGEVDRWLTQALSGHGVLNTYLFAIGKAPHEKCYFCGEEDNPRHALFECPGCADVTAEAQETGEFNAQTLVARMLESENEWHKCANTLRTIMVRRETRERQEKKGCEE</sequence>
<dbReference type="InterPro" id="IPR005135">
    <property type="entry name" value="Endo/exonuclease/phosphatase"/>
</dbReference>
<feature type="domain" description="Reverse transcriptase" evidence="1">
    <location>
        <begin position="383"/>
        <end position="658"/>
    </location>
</feature>
<dbReference type="InterPro" id="IPR000477">
    <property type="entry name" value="RT_dom"/>
</dbReference>
<evidence type="ECO:0000313" key="2">
    <source>
        <dbReference type="Proteomes" id="UP001652582"/>
    </source>
</evidence>
<dbReference type="CDD" id="cd01650">
    <property type="entry name" value="RT_nLTR_like"/>
    <property type="match status" value="1"/>
</dbReference>
<dbReference type="Gene3D" id="3.60.10.10">
    <property type="entry name" value="Endonuclease/exonuclease/phosphatase"/>
    <property type="match status" value="1"/>
</dbReference>
<dbReference type="Pfam" id="PF00078">
    <property type="entry name" value="RVT_1"/>
    <property type="match status" value="1"/>
</dbReference>
<dbReference type="SUPFAM" id="SSF56219">
    <property type="entry name" value="DNase I-like"/>
    <property type="match status" value="1"/>
</dbReference>
<dbReference type="Pfam" id="PF14529">
    <property type="entry name" value="Exo_endo_phos_2"/>
    <property type="match status" value="1"/>
</dbReference>
<dbReference type="PANTHER" id="PTHR19446">
    <property type="entry name" value="REVERSE TRANSCRIPTASES"/>
    <property type="match status" value="1"/>
</dbReference>
<organism evidence="2 3">
    <name type="scientific">Bicyclus anynana</name>
    <name type="common">Squinting bush brown butterfly</name>
    <dbReference type="NCBI Taxonomy" id="110368"/>
    <lineage>
        <taxon>Eukaryota</taxon>
        <taxon>Metazoa</taxon>
        <taxon>Ecdysozoa</taxon>
        <taxon>Arthropoda</taxon>
        <taxon>Hexapoda</taxon>
        <taxon>Insecta</taxon>
        <taxon>Pterygota</taxon>
        <taxon>Neoptera</taxon>
        <taxon>Endopterygota</taxon>
        <taxon>Lepidoptera</taxon>
        <taxon>Glossata</taxon>
        <taxon>Ditrysia</taxon>
        <taxon>Papilionoidea</taxon>
        <taxon>Nymphalidae</taxon>
        <taxon>Satyrinae</taxon>
        <taxon>Satyrini</taxon>
        <taxon>Mycalesina</taxon>
        <taxon>Bicyclus</taxon>
    </lineage>
</organism>
<evidence type="ECO:0000313" key="3">
    <source>
        <dbReference type="RefSeq" id="XP_052740749.1"/>
    </source>
</evidence>
<reference evidence="3" key="1">
    <citation type="submission" date="2025-08" db="UniProtKB">
        <authorList>
            <consortium name="RefSeq"/>
        </authorList>
    </citation>
    <scope>IDENTIFICATION</scope>
</reference>
<gene>
    <name evidence="3" type="primary">LOC112052380</name>
</gene>
<dbReference type="SUPFAM" id="SSF56672">
    <property type="entry name" value="DNA/RNA polymerases"/>
    <property type="match status" value="1"/>
</dbReference>
<protein>
    <submittedName>
        <fullName evidence="3">115 kDa protein in type-1 retrotransposable element R1DM</fullName>
    </submittedName>
</protein>
<dbReference type="GeneID" id="112052380"/>
<name>A0ABM3LNW9_BICAN</name>
<dbReference type="PROSITE" id="PS50878">
    <property type="entry name" value="RT_POL"/>
    <property type="match status" value="1"/>
</dbReference>
<proteinExistence type="predicted"/>
<evidence type="ECO:0000259" key="1">
    <source>
        <dbReference type="PROSITE" id="PS50878"/>
    </source>
</evidence>
<dbReference type="PROSITE" id="PS51257">
    <property type="entry name" value="PROKAR_LIPOPROTEIN"/>
    <property type="match status" value="1"/>
</dbReference>
<dbReference type="RefSeq" id="XP_052740749.1">
    <property type="nucleotide sequence ID" value="XM_052884789.1"/>
</dbReference>
<dbReference type="InterPro" id="IPR043502">
    <property type="entry name" value="DNA/RNA_pol_sf"/>
</dbReference>
<dbReference type="InterPro" id="IPR036691">
    <property type="entry name" value="Endo/exonu/phosph_ase_sf"/>
</dbReference>